<name>A0A0C1GYQ4_9NEIS</name>
<dbReference type="Proteomes" id="UP000031390">
    <property type="component" value="Unassembled WGS sequence"/>
</dbReference>
<evidence type="ECO:0000313" key="1">
    <source>
        <dbReference type="EMBL" id="KIC10546.1"/>
    </source>
</evidence>
<organism evidence="1 2">
    <name type="scientific">Morococcus cerebrosus</name>
    <dbReference type="NCBI Taxonomy" id="1056807"/>
    <lineage>
        <taxon>Bacteria</taxon>
        <taxon>Pseudomonadati</taxon>
        <taxon>Pseudomonadota</taxon>
        <taxon>Betaproteobacteria</taxon>
        <taxon>Neisseriales</taxon>
        <taxon>Neisseriaceae</taxon>
        <taxon>Morococcus</taxon>
    </lineage>
</organism>
<comment type="caution">
    <text evidence="1">The sequence shown here is derived from an EMBL/GenBank/DDBJ whole genome shotgun (WGS) entry which is preliminary data.</text>
</comment>
<protein>
    <submittedName>
        <fullName evidence="1">Uncharacterized protein</fullName>
    </submittedName>
</protein>
<gene>
    <name evidence="1" type="ORF">MCC93_07250</name>
</gene>
<dbReference type="AlphaFoldDB" id="A0A0C1GYQ4"/>
<evidence type="ECO:0000313" key="2">
    <source>
        <dbReference type="Proteomes" id="UP000031390"/>
    </source>
</evidence>
<proteinExistence type="predicted"/>
<accession>A0A0C1GYQ4</accession>
<sequence>MTQKGRLKNVFQTTLLIIYSNQFTPIRQPFYSFTKLTP</sequence>
<reference evidence="1 2" key="1">
    <citation type="submission" date="2014-12" db="EMBL/GenBank/DDBJ databases">
        <title>Genome sequence of Morococcus cerebrosus.</title>
        <authorList>
            <person name="Shin S.-K."/>
            <person name="Yi H."/>
        </authorList>
    </citation>
    <scope>NUCLEOTIDE SEQUENCE [LARGE SCALE GENOMIC DNA]</scope>
    <source>
        <strain evidence="1 2">CIP 81.93</strain>
    </source>
</reference>
<dbReference type="EMBL" id="JUFZ01000028">
    <property type="protein sequence ID" value="KIC10546.1"/>
    <property type="molecule type" value="Genomic_DNA"/>
</dbReference>